<dbReference type="AlphaFoldDB" id="A0A7H2BD22"/>
<dbReference type="RefSeq" id="WP_190724428.1">
    <property type="nucleotide sequence ID" value="NZ_CP061539.1"/>
</dbReference>
<dbReference type="InterPro" id="IPR041657">
    <property type="entry name" value="HTH_17"/>
</dbReference>
<dbReference type="GeneID" id="96624609"/>
<dbReference type="Pfam" id="PF12728">
    <property type="entry name" value="HTH_17"/>
    <property type="match status" value="1"/>
</dbReference>
<proteinExistence type="predicted"/>
<dbReference type="EMBL" id="CP061539">
    <property type="protein sequence ID" value="QNV37568.1"/>
    <property type="molecule type" value="Genomic_DNA"/>
</dbReference>
<evidence type="ECO:0000259" key="1">
    <source>
        <dbReference type="Pfam" id="PF12728"/>
    </source>
</evidence>
<accession>A0A7H2BD22</accession>
<evidence type="ECO:0000313" key="2">
    <source>
        <dbReference type="EMBL" id="QNV37568.1"/>
    </source>
</evidence>
<dbReference type="Proteomes" id="UP000516404">
    <property type="component" value="Chromosome"/>
</dbReference>
<keyword evidence="3" id="KW-1185">Reference proteome</keyword>
<sequence length="72" mass="7175">MSDNNLLSIEQVAAALGIDESAVKSLVDEGKLSPAGGGEDGLKFSPEALGALKDSGFGGDTLRGALNGTDLI</sequence>
<gene>
    <name evidence="2" type="ORF">IDM49_10200</name>
</gene>
<feature type="domain" description="Helix-turn-helix" evidence="1">
    <location>
        <begin position="6"/>
        <end position="49"/>
    </location>
</feature>
<reference evidence="2 3" key="1">
    <citation type="submission" date="2020-09" db="EMBL/GenBank/DDBJ databases">
        <title>Investigation of environmental microbes.</title>
        <authorList>
            <person name="Ou Y."/>
            <person name="Kang Q."/>
        </authorList>
    </citation>
    <scope>NUCLEOTIDE SEQUENCE [LARGE SCALE GENOMIC DNA]</scope>
    <source>
        <strain evidence="2 3">KJZ-14</strain>
    </source>
</reference>
<organism evidence="2 3">
    <name type="scientific">Rothia terrae</name>
    <dbReference type="NCBI Taxonomy" id="396015"/>
    <lineage>
        <taxon>Bacteria</taxon>
        <taxon>Bacillati</taxon>
        <taxon>Actinomycetota</taxon>
        <taxon>Actinomycetes</taxon>
        <taxon>Micrococcales</taxon>
        <taxon>Micrococcaceae</taxon>
        <taxon>Rothia</taxon>
    </lineage>
</organism>
<evidence type="ECO:0000313" key="3">
    <source>
        <dbReference type="Proteomes" id="UP000516404"/>
    </source>
</evidence>
<dbReference type="KEGG" id="rter:IDM49_10200"/>
<name>A0A7H2BD22_9MICC</name>
<protein>
    <submittedName>
        <fullName evidence="2">Helix-turn-helix domain-containing protein</fullName>
    </submittedName>
</protein>